<keyword evidence="4 6" id="KW-1133">Transmembrane helix</keyword>
<dbReference type="Proteomes" id="UP001526147">
    <property type="component" value="Unassembled WGS sequence"/>
</dbReference>
<dbReference type="PANTHER" id="PTHR33931:SF2">
    <property type="entry name" value="HOLIN-LIKE PROTEIN CIDA"/>
    <property type="match status" value="1"/>
</dbReference>
<keyword evidence="5 6" id="KW-0472">Membrane</keyword>
<evidence type="ECO:0000256" key="2">
    <source>
        <dbReference type="ARBA" id="ARBA00022475"/>
    </source>
</evidence>
<feature type="transmembrane region" description="Helical" evidence="6">
    <location>
        <begin position="62"/>
        <end position="81"/>
    </location>
</feature>
<gene>
    <name evidence="7" type="ORF">OIH86_24955</name>
</gene>
<comment type="subcellular location">
    <subcellularLocation>
        <location evidence="1">Cell membrane</location>
        <topology evidence="1">Multi-pass membrane protein</topology>
    </subcellularLocation>
</comment>
<accession>A0ABT3DPB7</accession>
<keyword evidence="8" id="KW-1185">Reference proteome</keyword>
<evidence type="ECO:0000313" key="7">
    <source>
        <dbReference type="EMBL" id="MCV9888911.1"/>
    </source>
</evidence>
<sequence>MKYVYFILQIALLYIIFFIGEWIQLITHMPIPGSIIGMIILFLALIFKVIRREWISLGSNFLLNNLPLLFVPATVGIIDYLELFSGYGFLSLIISFVSTMVVFIASSIISEKLLKNEKRLLNNKELHL</sequence>
<feature type="transmembrane region" description="Helical" evidence="6">
    <location>
        <begin position="87"/>
        <end position="109"/>
    </location>
</feature>
<dbReference type="Pfam" id="PF03788">
    <property type="entry name" value="LrgA"/>
    <property type="match status" value="1"/>
</dbReference>
<keyword evidence="3 6" id="KW-0812">Transmembrane</keyword>
<comment type="caution">
    <text evidence="7">The sequence shown here is derived from an EMBL/GenBank/DDBJ whole genome shotgun (WGS) entry which is preliminary data.</text>
</comment>
<evidence type="ECO:0000256" key="4">
    <source>
        <dbReference type="ARBA" id="ARBA00022989"/>
    </source>
</evidence>
<dbReference type="PANTHER" id="PTHR33931">
    <property type="entry name" value="HOLIN-LIKE PROTEIN CIDA-RELATED"/>
    <property type="match status" value="1"/>
</dbReference>
<proteinExistence type="predicted"/>
<organism evidence="7 8">
    <name type="scientific">Metabacillus halosaccharovorans</name>
    <dbReference type="NCBI Taxonomy" id="930124"/>
    <lineage>
        <taxon>Bacteria</taxon>
        <taxon>Bacillati</taxon>
        <taxon>Bacillota</taxon>
        <taxon>Bacilli</taxon>
        <taxon>Bacillales</taxon>
        <taxon>Bacillaceae</taxon>
        <taxon>Metabacillus</taxon>
    </lineage>
</organism>
<dbReference type="NCBIfam" id="NF002460">
    <property type="entry name" value="PRK01658.1"/>
    <property type="match status" value="1"/>
</dbReference>
<protein>
    <submittedName>
        <fullName evidence="7">CidA/LrgA family holin-like protein</fullName>
    </submittedName>
</protein>
<dbReference type="InterPro" id="IPR005538">
    <property type="entry name" value="LrgA/CidA"/>
</dbReference>
<feature type="transmembrane region" description="Helical" evidence="6">
    <location>
        <begin position="5"/>
        <end position="25"/>
    </location>
</feature>
<evidence type="ECO:0000256" key="6">
    <source>
        <dbReference type="SAM" id="Phobius"/>
    </source>
</evidence>
<dbReference type="EMBL" id="JAOYEY010000052">
    <property type="protein sequence ID" value="MCV9888911.1"/>
    <property type="molecule type" value="Genomic_DNA"/>
</dbReference>
<evidence type="ECO:0000256" key="5">
    <source>
        <dbReference type="ARBA" id="ARBA00023136"/>
    </source>
</evidence>
<reference evidence="7 8" key="1">
    <citation type="submission" date="2022-10" db="EMBL/GenBank/DDBJ databases">
        <title>Draft genome assembly of moderately radiation resistant bacterium Metabacillus halosaccharovorans.</title>
        <authorList>
            <person name="Pal S."/>
            <person name="Gopinathan A."/>
        </authorList>
    </citation>
    <scope>NUCLEOTIDE SEQUENCE [LARGE SCALE GENOMIC DNA]</scope>
    <source>
        <strain evidence="7 8">VITHBRA001</strain>
    </source>
</reference>
<evidence type="ECO:0000256" key="1">
    <source>
        <dbReference type="ARBA" id="ARBA00004651"/>
    </source>
</evidence>
<evidence type="ECO:0000256" key="3">
    <source>
        <dbReference type="ARBA" id="ARBA00022692"/>
    </source>
</evidence>
<name>A0ABT3DPB7_9BACI</name>
<feature type="transmembrane region" description="Helical" evidence="6">
    <location>
        <begin position="31"/>
        <end position="50"/>
    </location>
</feature>
<dbReference type="RefSeq" id="WP_139367327.1">
    <property type="nucleotide sequence ID" value="NZ_JAOYEY010000052.1"/>
</dbReference>
<evidence type="ECO:0000313" key="8">
    <source>
        <dbReference type="Proteomes" id="UP001526147"/>
    </source>
</evidence>
<keyword evidence="2" id="KW-1003">Cell membrane</keyword>